<reference evidence="2" key="1">
    <citation type="journal article" date="2014" name="Genome Announc.">
        <title>Draft genome sequence of Rhodosporidium toruloides CECT1137, an oleaginous yeast of biotechnological interest.</title>
        <authorList>
            <person name="Morin N."/>
            <person name="Calcas X."/>
            <person name="Devillers H."/>
            <person name="Durrens P."/>
            <person name="Sherman D.J."/>
            <person name="Nicaud J.-M."/>
            <person name="Neuveglise C."/>
        </authorList>
    </citation>
    <scope>NUCLEOTIDE SEQUENCE</scope>
    <source>
        <strain evidence="2">CECT1137</strain>
    </source>
</reference>
<protein>
    <submittedName>
        <fullName evidence="2">RHTO0S11e03422g1_1</fullName>
    </submittedName>
</protein>
<dbReference type="InterPro" id="IPR053205">
    <property type="entry name" value="GHMP_kinase_L-arabinokinase"/>
</dbReference>
<evidence type="ECO:0000256" key="1">
    <source>
        <dbReference type="SAM" id="MobiDB-lite"/>
    </source>
</evidence>
<dbReference type="PANTHER" id="PTHR38134:SF2">
    <property type="entry name" value="GALACTOKINASE"/>
    <property type="match status" value="1"/>
</dbReference>
<dbReference type="PANTHER" id="PTHR38134">
    <property type="entry name" value="SLR1395 PROTEIN"/>
    <property type="match status" value="1"/>
</dbReference>
<gene>
    <name evidence="2" type="ORF">RHTO0S_11e03422g</name>
</gene>
<name>A0A061BCU8_RHOTO</name>
<feature type="compositionally biased region" description="Low complexity" evidence="1">
    <location>
        <begin position="316"/>
        <end position="331"/>
    </location>
</feature>
<dbReference type="Gene3D" id="3.40.50.2000">
    <property type="entry name" value="Glycogen Phosphorylase B"/>
    <property type="match status" value="2"/>
</dbReference>
<evidence type="ECO:0000313" key="2">
    <source>
        <dbReference type="EMBL" id="CDR45695.1"/>
    </source>
</evidence>
<organism evidence="2">
    <name type="scientific">Rhodotorula toruloides</name>
    <name type="common">Yeast</name>
    <name type="synonym">Rhodosporidium toruloides</name>
    <dbReference type="NCBI Taxonomy" id="5286"/>
    <lineage>
        <taxon>Eukaryota</taxon>
        <taxon>Fungi</taxon>
        <taxon>Dikarya</taxon>
        <taxon>Basidiomycota</taxon>
        <taxon>Pucciniomycotina</taxon>
        <taxon>Microbotryomycetes</taxon>
        <taxon>Sporidiobolales</taxon>
        <taxon>Sporidiobolaceae</taxon>
        <taxon>Rhodotorula</taxon>
    </lineage>
</organism>
<proteinExistence type="predicted"/>
<dbReference type="AlphaFoldDB" id="A0A061BCU8"/>
<dbReference type="OrthoDB" id="1684102at2759"/>
<dbReference type="EMBL" id="LK052946">
    <property type="protein sequence ID" value="CDR45695.1"/>
    <property type="molecule type" value="Genomic_DNA"/>
</dbReference>
<dbReference type="SUPFAM" id="SSF53756">
    <property type="entry name" value="UDP-Glycosyltransferase/glycogen phosphorylase"/>
    <property type="match status" value="1"/>
</dbReference>
<feature type="region of interest" description="Disordered" evidence="1">
    <location>
        <begin position="305"/>
        <end position="333"/>
    </location>
</feature>
<sequence>MRFAFYVSGHGFGHATRVAAVTTELLQAGHEVTVVTNAPEIPFASILPPSALPAAARDVANPGPSSAPLKRYATYRKRNVDAGIVQPKAYDVDRRATYEVLKRFLDAREETLEEEVAWLKEAGMDAVLSDATFLGCAAAAGAGIPAIIISNFTFDSCYSYLSHPSLPSSTSAETLEPPLDPAILDPLVDQTIADYACASLLLRLPGVIPLPAFDSDVPMPSGRWVSDDRTTFVPEIEAILSRPTSTIPSAQRGRTVVDVPLIVRPPSPSANMPEFRQDLLSSMGVPDYLLNSKVLLVSFGGQAIPRPRSRPPSPLSSPIRRSTSATSSLSLDVPQNERREAGLLPKGWIAIVTGLSGGDNAIRDDLPYGFFASEKDVYVPDLTWVADCVLGKLGYGTCSETLSCRTPFIYVPRPLFVEEFGLKRLMQARGISLELDRADFEAGRWEFHIEEAYEQGRAAKEEARKLGFVDERAGEVIRKEIEAFMEQWQGK</sequence>
<accession>A0A061BCU8</accession>